<dbReference type="InterPro" id="IPR036390">
    <property type="entry name" value="WH_DNA-bd_sf"/>
</dbReference>
<evidence type="ECO:0000256" key="1">
    <source>
        <dbReference type="ARBA" id="ARBA00009437"/>
    </source>
</evidence>
<dbReference type="GO" id="GO:0003677">
    <property type="term" value="F:DNA binding"/>
    <property type="evidence" value="ECO:0007669"/>
    <property type="project" value="UniProtKB-KW"/>
</dbReference>
<comment type="similarity">
    <text evidence="1">Belongs to the LysR transcriptional regulatory family.</text>
</comment>
<dbReference type="InterPro" id="IPR036388">
    <property type="entry name" value="WH-like_DNA-bd_sf"/>
</dbReference>
<evidence type="ECO:0000256" key="3">
    <source>
        <dbReference type="ARBA" id="ARBA00023125"/>
    </source>
</evidence>
<dbReference type="GO" id="GO:0003700">
    <property type="term" value="F:DNA-binding transcription factor activity"/>
    <property type="evidence" value="ECO:0007669"/>
    <property type="project" value="InterPro"/>
</dbReference>
<evidence type="ECO:0000313" key="7">
    <source>
        <dbReference type="Proteomes" id="UP000578112"/>
    </source>
</evidence>
<dbReference type="RefSeq" id="WP_184994532.1">
    <property type="nucleotide sequence ID" value="NZ_BOMK01000010.1"/>
</dbReference>
<dbReference type="InterPro" id="IPR000847">
    <property type="entry name" value="LysR_HTH_N"/>
</dbReference>
<sequence length="331" mass="34445">MDLELRHLRMICAIAEAGSVTKAAAALGLAQPALTTQLKRIERTVGGPLFHRGRRGTRPTPLGDLVLARARLVIPAVNGLHRDVTAFVGSARPGQFRIGATNGPVSGGLVQRLATAYPNSPVTMHATWSADEICARVLDGRLDYALVGACSPSIPSPDAGLVWQPVCVDPVWVLVGAGHRLAGRDEVPLAEFAGERWATAPGDGCFNDCFAAACARAGFTPPPPYEMDVASCIDLVAGGAAVVLCQGIVRPIPGVVALPLEGSPLRWRHLLGWDPAGPAAAGGPEVAALAVQSYLDVVAIRPRFAAWLGANPGFGAQPVTPPLSAARVSRR</sequence>
<organism evidence="6 7">
    <name type="scientific">Actinoplanes digitatis</name>
    <dbReference type="NCBI Taxonomy" id="1868"/>
    <lineage>
        <taxon>Bacteria</taxon>
        <taxon>Bacillati</taxon>
        <taxon>Actinomycetota</taxon>
        <taxon>Actinomycetes</taxon>
        <taxon>Micromonosporales</taxon>
        <taxon>Micromonosporaceae</taxon>
        <taxon>Actinoplanes</taxon>
    </lineage>
</organism>
<keyword evidence="4" id="KW-0804">Transcription</keyword>
<dbReference type="PANTHER" id="PTHR30346:SF30">
    <property type="entry name" value="SMALL NEUTRAL PROTEASE REGULATORY PROTEIN"/>
    <property type="match status" value="1"/>
</dbReference>
<dbReference type="GO" id="GO:0032993">
    <property type="term" value="C:protein-DNA complex"/>
    <property type="evidence" value="ECO:0007669"/>
    <property type="project" value="TreeGrafter"/>
</dbReference>
<keyword evidence="3 6" id="KW-0238">DNA-binding</keyword>
<dbReference type="PANTHER" id="PTHR30346">
    <property type="entry name" value="TRANSCRIPTIONAL DUAL REGULATOR HCAR-RELATED"/>
    <property type="match status" value="1"/>
</dbReference>
<reference evidence="6 7" key="1">
    <citation type="submission" date="2020-08" db="EMBL/GenBank/DDBJ databases">
        <title>Sequencing the genomes of 1000 actinobacteria strains.</title>
        <authorList>
            <person name="Klenk H.-P."/>
        </authorList>
    </citation>
    <scope>NUCLEOTIDE SEQUENCE [LARGE SCALE GENOMIC DNA]</scope>
    <source>
        <strain evidence="6 7">DSM 43149</strain>
    </source>
</reference>
<accession>A0A7W7HYN0</accession>
<dbReference type="SUPFAM" id="SSF46785">
    <property type="entry name" value="Winged helix' DNA-binding domain"/>
    <property type="match status" value="1"/>
</dbReference>
<dbReference type="Pfam" id="PF00126">
    <property type="entry name" value="HTH_1"/>
    <property type="match status" value="1"/>
</dbReference>
<dbReference type="PROSITE" id="PS50931">
    <property type="entry name" value="HTH_LYSR"/>
    <property type="match status" value="1"/>
</dbReference>
<dbReference type="EMBL" id="JACHNH010000001">
    <property type="protein sequence ID" value="MBB4763198.1"/>
    <property type="molecule type" value="Genomic_DNA"/>
</dbReference>
<dbReference type="Gene3D" id="1.10.10.10">
    <property type="entry name" value="Winged helix-like DNA-binding domain superfamily/Winged helix DNA-binding domain"/>
    <property type="match status" value="1"/>
</dbReference>
<gene>
    <name evidence="6" type="ORF">BJ971_003754</name>
</gene>
<dbReference type="CDD" id="cd08414">
    <property type="entry name" value="PBP2_LTTR_aromatics_like"/>
    <property type="match status" value="1"/>
</dbReference>
<keyword evidence="2" id="KW-0805">Transcription regulation</keyword>
<evidence type="ECO:0000256" key="2">
    <source>
        <dbReference type="ARBA" id="ARBA00023015"/>
    </source>
</evidence>
<protein>
    <submittedName>
        <fullName evidence="6">DNA-binding transcriptional LysR family regulator</fullName>
    </submittedName>
</protein>
<dbReference type="AlphaFoldDB" id="A0A7W7HYN0"/>
<comment type="caution">
    <text evidence="6">The sequence shown here is derived from an EMBL/GenBank/DDBJ whole genome shotgun (WGS) entry which is preliminary data.</text>
</comment>
<feature type="domain" description="HTH lysR-type" evidence="5">
    <location>
        <begin position="3"/>
        <end position="60"/>
    </location>
</feature>
<dbReference type="PRINTS" id="PR00039">
    <property type="entry name" value="HTHLYSR"/>
</dbReference>
<proteinExistence type="inferred from homology"/>
<name>A0A7W7HYN0_9ACTN</name>
<evidence type="ECO:0000259" key="5">
    <source>
        <dbReference type="PROSITE" id="PS50931"/>
    </source>
</evidence>
<evidence type="ECO:0000256" key="4">
    <source>
        <dbReference type="ARBA" id="ARBA00023163"/>
    </source>
</evidence>
<keyword evidence="7" id="KW-1185">Reference proteome</keyword>
<dbReference type="SUPFAM" id="SSF53850">
    <property type="entry name" value="Periplasmic binding protein-like II"/>
    <property type="match status" value="1"/>
</dbReference>
<dbReference type="Proteomes" id="UP000578112">
    <property type="component" value="Unassembled WGS sequence"/>
</dbReference>
<dbReference type="InterPro" id="IPR005119">
    <property type="entry name" value="LysR_subst-bd"/>
</dbReference>
<dbReference type="Pfam" id="PF03466">
    <property type="entry name" value="LysR_substrate"/>
    <property type="match status" value="1"/>
</dbReference>
<dbReference type="Gene3D" id="3.40.190.10">
    <property type="entry name" value="Periplasmic binding protein-like II"/>
    <property type="match status" value="2"/>
</dbReference>
<evidence type="ECO:0000313" key="6">
    <source>
        <dbReference type="EMBL" id="MBB4763198.1"/>
    </source>
</evidence>